<evidence type="ECO:0000256" key="9">
    <source>
        <dbReference type="ARBA" id="ARBA00023136"/>
    </source>
</evidence>
<dbReference type="NCBIfam" id="TIGR01710">
    <property type="entry name" value="typeII_sec_gspG"/>
    <property type="match status" value="1"/>
</dbReference>
<evidence type="ECO:0000256" key="4">
    <source>
        <dbReference type="ARBA" id="ARBA00022475"/>
    </source>
</evidence>
<dbReference type="InterPro" id="IPR013545">
    <property type="entry name" value="T2SS_protein-GspG_C"/>
</dbReference>
<dbReference type="GO" id="GO:0005886">
    <property type="term" value="C:plasma membrane"/>
    <property type="evidence" value="ECO:0007669"/>
    <property type="project" value="UniProtKB-SubCell"/>
</dbReference>
<evidence type="ECO:0000259" key="11">
    <source>
        <dbReference type="Pfam" id="PF08334"/>
    </source>
</evidence>
<comment type="subcellular location">
    <subcellularLocation>
        <location evidence="1">Cell inner membrane</location>
        <topology evidence="1">Single-pass membrane protein</topology>
    </subcellularLocation>
</comment>
<dbReference type="PANTHER" id="PTHR30093:SF45">
    <property type="entry name" value="TYPE II SECRETION SYSTEM CORE PROTEIN G"/>
    <property type="match status" value="1"/>
</dbReference>
<keyword evidence="7 10" id="KW-0812">Transmembrane</keyword>
<evidence type="ECO:0000313" key="13">
    <source>
        <dbReference type="Proteomes" id="UP000198844"/>
    </source>
</evidence>
<reference evidence="12 13" key="1">
    <citation type="submission" date="2016-10" db="EMBL/GenBank/DDBJ databases">
        <authorList>
            <person name="de Groot N.N."/>
        </authorList>
    </citation>
    <scope>NUCLEOTIDE SEQUENCE [LARGE SCALE GENOMIC DNA]</scope>
    <source>
        <strain evidence="12 13">LMG 27731</strain>
    </source>
</reference>
<evidence type="ECO:0000256" key="8">
    <source>
        <dbReference type="ARBA" id="ARBA00022989"/>
    </source>
</evidence>
<keyword evidence="8 10" id="KW-1133">Transmembrane helix</keyword>
<dbReference type="GO" id="GO:0015628">
    <property type="term" value="P:protein secretion by the type II secretion system"/>
    <property type="evidence" value="ECO:0007669"/>
    <property type="project" value="InterPro"/>
</dbReference>
<evidence type="ECO:0000256" key="10">
    <source>
        <dbReference type="SAM" id="Phobius"/>
    </source>
</evidence>
<keyword evidence="6" id="KW-0997">Cell inner membrane</keyword>
<feature type="transmembrane region" description="Helical" evidence="10">
    <location>
        <begin position="52"/>
        <end position="74"/>
    </location>
</feature>
<dbReference type="Gene3D" id="3.30.700.10">
    <property type="entry name" value="Glycoprotein, Type 4 Pilin"/>
    <property type="match status" value="1"/>
</dbReference>
<sequence length="178" mass="19411">MHSTASATPKRWVVTGGAVYNELSSIKPGMPGRPWQCVRLERGARRSHGFTLLELLVVMVIIGLLAGLVAPRYFEQVGKSNTKIARAQIVSLGQALDQYRLDVGSYPSTEEGLQALIAKPQDATHWSGPYLAKAVPVDPWDRPYQYRSPGEHGDYDLFSLGKDGRGGGVGENTTVSSW</sequence>
<dbReference type="NCBIfam" id="TIGR02532">
    <property type="entry name" value="IV_pilin_GFxxxE"/>
    <property type="match status" value="1"/>
</dbReference>
<gene>
    <name evidence="12" type="ORF">SAMN05192563_100322</name>
</gene>
<keyword evidence="9 10" id="KW-0472">Membrane</keyword>
<name>A0A1I7A1E1_9BURK</name>
<dbReference type="AlphaFoldDB" id="A0A1I7A1E1"/>
<comment type="similarity">
    <text evidence="2">Belongs to the GSP G family.</text>
</comment>
<evidence type="ECO:0000256" key="1">
    <source>
        <dbReference type="ARBA" id="ARBA00004377"/>
    </source>
</evidence>
<dbReference type="InterPro" id="IPR012902">
    <property type="entry name" value="N_methyl_site"/>
</dbReference>
<dbReference type="Pfam" id="PF07963">
    <property type="entry name" value="N_methyl"/>
    <property type="match status" value="1"/>
</dbReference>
<dbReference type="EMBL" id="FPBH01000003">
    <property type="protein sequence ID" value="SFT68758.1"/>
    <property type="molecule type" value="Genomic_DNA"/>
</dbReference>
<keyword evidence="5" id="KW-0488">Methylation</keyword>
<dbReference type="SUPFAM" id="SSF54523">
    <property type="entry name" value="Pili subunits"/>
    <property type="match status" value="1"/>
</dbReference>
<dbReference type="PRINTS" id="PR00813">
    <property type="entry name" value="BCTERIALGSPG"/>
</dbReference>
<dbReference type="InterPro" id="IPR010054">
    <property type="entry name" value="Type2_sec_GspG"/>
</dbReference>
<proteinExistence type="inferred from homology"/>
<evidence type="ECO:0000256" key="5">
    <source>
        <dbReference type="ARBA" id="ARBA00022481"/>
    </source>
</evidence>
<evidence type="ECO:0000256" key="2">
    <source>
        <dbReference type="ARBA" id="ARBA00009984"/>
    </source>
</evidence>
<dbReference type="PROSITE" id="PS00409">
    <property type="entry name" value="PROKAR_NTER_METHYL"/>
    <property type="match status" value="1"/>
</dbReference>
<dbReference type="InterPro" id="IPR000983">
    <property type="entry name" value="Bac_GSPG_pilin"/>
</dbReference>
<dbReference type="Pfam" id="PF08334">
    <property type="entry name" value="T2SSG"/>
    <property type="match status" value="1"/>
</dbReference>
<dbReference type="PANTHER" id="PTHR30093">
    <property type="entry name" value="GENERAL SECRETION PATHWAY PROTEIN G"/>
    <property type="match status" value="1"/>
</dbReference>
<keyword evidence="4" id="KW-1003">Cell membrane</keyword>
<dbReference type="GO" id="GO:0015627">
    <property type="term" value="C:type II protein secretion system complex"/>
    <property type="evidence" value="ECO:0007669"/>
    <property type="project" value="InterPro"/>
</dbReference>
<protein>
    <recommendedName>
        <fullName evidence="3">Type II secretion system core protein G</fullName>
    </recommendedName>
</protein>
<evidence type="ECO:0000256" key="7">
    <source>
        <dbReference type="ARBA" id="ARBA00022692"/>
    </source>
</evidence>
<dbReference type="Proteomes" id="UP000198844">
    <property type="component" value="Unassembled WGS sequence"/>
</dbReference>
<feature type="domain" description="Type II secretion system protein GspG C-terminal" evidence="11">
    <location>
        <begin position="73"/>
        <end position="178"/>
    </location>
</feature>
<dbReference type="InterPro" id="IPR045584">
    <property type="entry name" value="Pilin-like"/>
</dbReference>
<organism evidence="12 13">
    <name type="scientific">Paraburkholderia aspalathi</name>
    <dbReference type="NCBI Taxonomy" id="1324617"/>
    <lineage>
        <taxon>Bacteria</taxon>
        <taxon>Pseudomonadati</taxon>
        <taxon>Pseudomonadota</taxon>
        <taxon>Betaproteobacteria</taxon>
        <taxon>Burkholderiales</taxon>
        <taxon>Burkholderiaceae</taxon>
        <taxon>Paraburkholderia</taxon>
    </lineage>
</organism>
<evidence type="ECO:0000313" key="12">
    <source>
        <dbReference type="EMBL" id="SFT68758.1"/>
    </source>
</evidence>
<evidence type="ECO:0000256" key="6">
    <source>
        <dbReference type="ARBA" id="ARBA00022519"/>
    </source>
</evidence>
<evidence type="ECO:0000256" key="3">
    <source>
        <dbReference type="ARBA" id="ARBA00020042"/>
    </source>
</evidence>
<accession>A0A1I7A1E1</accession>